<keyword evidence="3" id="KW-0010">Activator</keyword>
<proteinExistence type="predicted"/>
<keyword evidence="4" id="KW-0804">Transcription</keyword>
<dbReference type="HOGENOM" id="CLU_000445_88_16_7"/>
<evidence type="ECO:0000256" key="1">
    <source>
        <dbReference type="ARBA" id="ARBA00023015"/>
    </source>
</evidence>
<evidence type="ECO:0000259" key="5">
    <source>
        <dbReference type="PROSITE" id="PS01124"/>
    </source>
</evidence>
<dbReference type="PROSITE" id="PS00041">
    <property type="entry name" value="HTH_ARAC_FAMILY_1"/>
    <property type="match status" value="1"/>
</dbReference>
<name>C6BS69_MARSD</name>
<dbReference type="SMART" id="SM00342">
    <property type="entry name" value="HTH_ARAC"/>
    <property type="match status" value="1"/>
</dbReference>
<dbReference type="InterPro" id="IPR050204">
    <property type="entry name" value="AraC_XylS_family_regulators"/>
</dbReference>
<dbReference type="PANTHER" id="PTHR46796">
    <property type="entry name" value="HTH-TYPE TRANSCRIPTIONAL ACTIVATOR RHAS-RELATED"/>
    <property type="match status" value="1"/>
</dbReference>
<dbReference type="InterPro" id="IPR037923">
    <property type="entry name" value="HTH-like"/>
</dbReference>
<reference evidence="6 7" key="1">
    <citation type="submission" date="2009-06" db="EMBL/GenBank/DDBJ databases">
        <title>Complete sequence of Desulfovibrio salexigens DSM 2638.</title>
        <authorList>
            <consortium name="US DOE Joint Genome Institute"/>
            <person name="Lucas S."/>
            <person name="Copeland A."/>
            <person name="Lapidus A."/>
            <person name="Glavina del Rio T."/>
            <person name="Tice H."/>
            <person name="Bruce D."/>
            <person name="Goodwin L."/>
            <person name="Pitluck S."/>
            <person name="Munk A.C."/>
            <person name="Brettin T."/>
            <person name="Detter J.C."/>
            <person name="Han C."/>
            <person name="Tapia R."/>
            <person name="Larimer F."/>
            <person name="Land M."/>
            <person name="Hauser L."/>
            <person name="Kyrpides N."/>
            <person name="Anderson I."/>
            <person name="Wall J.D."/>
            <person name="Arkin A.P."/>
            <person name="Dehal P."/>
            <person name="Chivian D."/>
            <person name="Giles B."/>
            <person name="Hazen T.C."/>
        </authorList>
    </citation>
    <scope>NUCLEOTIDE SEQUENCE [LARGE SCALE GENOMIC DNA]</scope>
    <source>
        <strain evidence="7">ATCC 14822 / DSM 2638 / NCIMB 8403 / VKM B-1763</strain>
    </source>
</reference>
<protein>
    <submittedName>
        <fullName evidence="6">Transcriptional regulator, AraC family</fullName>
    </submittedName>
</protein>
<dbReference type="STRING" id="526222.Desal_1483"/>
<dbReference type="Gene3D" id="1.10.10.60">
    <property type="entry name" value="Homeodomain-like"/>
    <property type="match status" value="1"/>
</dbReference>
<sequence length="278" mass="31335">MTKHNEKLTFNELENLPEAVLIEAREIANRFPRHVHSSYIFILIDQGERKVSINSQTYSYCAGEMCILPPGTSHSCESICKNGFGPHSYRALCVNPSYLQNLAEEISGKACSAPHFNPAIAYKGFGRTSFDELFSLLKTTGTSLEKQTALNNFLYHALEHFSTTRIIPEATGPQQEALIRVKEFIDTNFKDKITLNVLAETACLSQFHLQKLFVKKFGLSPQEHLTSCRIYEAKARIQSGETLIEAALNSGFSDQSHFSRHFKKVIGISPGRFLRENR</sequence>
<keyword evidence="7" id="KW-1185">Reference proteome</keyword>
<feature type="domain" description="HTH araC/xylS-type" evidence="5">
    <location>
        <begin position="179"/>
        <end position="276"/>
    </location>
</feature>
<dbReference type="InterPro" id="IPR020449">
    <property type="entry name" value="Tscrpt_reg_AraC-type_HTH"/>
</dbReference>
<accession>C6BS69</accession>
<dbReference type="InterPro" id="IPR018062">
    <property type="entry name" value="HTH_AraC-typ_CS"/>
</dbReference>
<keyword evidence="2" id="KW-0238">DNA-binding</keyword>
<dbReference type="Pfam" id="PF12833">
    <property type="entry name" value="HTH_18"/>
    <property type="match status" value="1"/>
</dbReference>
<dbReference type="EMBL" id="CP001649">
    <property type="protein sequence ID" value="ACS79545.1"/>
    <property type="molecule type" value="Genomic_DNA"/>
</dbReference>
<dbReference type="AlphaFoldDB" id="C6BS69"/>
<dbReference type="GO" id="GO:0003700">
    <property type="term" value="F:DNA-binding transcription factor activity"/>
    <property type="evidence" value="ECO:0007669"/>
    <property type="project" value="InterPro"/>
</dbReference>
<dbReference type="InterPro" id="IPR014710">
    <property type="entry name" value="RmlC-like_jellyroll"/>
</dbReference>
<dbReference type="SUPFAM" id="SSF51215">
    <property type="entry name" value="Regulatory protein AraC"/>
    <property type="match status" value="1"/>
</dbReference>
<dbReference type="KEGG" id="dsa:Desal_1483"/>
<dbReference type="InterPro" id="IPR009057">
    <property type="entry name" value="Homeodomain-like_sf"/>
</dbReference>
<evidence type="ECO:0000256" key="4">
    <source>
        <dbReference type="ARBA" id="ARBA00023163"/>
    </source>
</evidence>
<dbReference type="InterPro" id="IPR003313">
    <property type="entry name" value="AraC-bd"/>
</dbReference>
<evidence type="ECO:0000256" key="2">
    <source>
        <dbReference type="ARBA" id="ARBA00023125"/>
    </source>
</evidence>
<dbReference type="RefSeq" id="WP_015851363.1">
    <property type="nucleotide sequence ID" value="NC_012881.1"/>
</dbReference>
<keyword evidence="1" id="KW-0805">Transcription regulation</keyword>
<dbReference type="InterPro" id="IPR018060">
    <property type="entry name" value="HTH_AraC"/>
</dbReference>
<evidence type="ECO:0000256" key="3">
    <source>
        <dbReference type="ARBA" id="ARBA00023159"/>
    </source>
</evidence>
<dbReference type="eggNOG" id="COG2207">
    <property type="taxonomic scope" value="Bacteria"/>
</dbReference>
<gene>
    <name evidence="6" type="ordered locus">Desal_1483</name>
</gene>
<dbReference type="GO" id="GO:0043565">
    <property type="term" value="F:sequence-specific DNA binding"/>
    <property type="evidence" value="ECO:0007669"/>
    <property type="project" value="InterPro"/>
</dbReference>
<dbReference type="Pfam" id="PF02311">
    <property type="entry name" value="AraC_binding"/>
    <property type="match status" value="1"/>
</dbReference>
<dbReference type="Proteomes" id="UP000002601">
    <property type="component" value="Chromosome"/>
</dbReference>
<evidence type="ECO:0000313" key="7">
    <source>
        <dbReference type="Proteomes" id="UP000002601"/>
    </source>
</evidence>
<dbReference type="PRINTS" id="PR00032">
    <property type="entry name" value="HTHARAC"/>
</dbReference>
<dbReference type="PROSITE" id="PS01124">
    <property type="entry name" value="HTH_ARAC_FAMILY_2"/>
    <property type="match status" value="1"/>
</dbReference>
<dbReference type="OrthoDB" id="112032at2"/>
<organism evidence="6 7">
    <name type="scientific">Maridesulfovibrio salexigens (strain ATCC 14822 / DSM 2638 / NCIMB 8403 / VKM B-1763)</name>
    <name type="common">Desulfovibrio salexigens</name>
    <dbReference type="NCBI Taxonomy" id="526222"/>
    <lineage>
        <taxon>Bacteria</taxon>
        <taxon>Pseudomonadati</taxon>
        <taxon>Thermodesulfobacteriota</taxon>
        <taxon>Desulfovibrionia</taxon>
        <taxon>Desulfovibrionales</taxon>
        <taxon>Desulfovibrionaceae</taxon>
        <taxon>Maridesulfovibrio</taxon>
    </lineage>
</organism>
<dbReference type="SUPFAM" id="SSF46689">
    <property type="entry name" value="Homeodomain-like"/>
    <property type="match status" value="2"/>
</dbReference>
<evidence type="ECO:0000313" key="6">
    <source>
        <dbReference type="EMBL" id="ACS79545.1"/>
    </source>
</evidence>
<dbReference type="Gene3D" id="2.60.120.10">
    <property type="entry name" value="Jelly Rolls"/>
    <property type="match status" value="1"/>
</dbReference>